<dbReference type="Proteomes" id="UP000499080">
    <property type="component" value="Unassembled WGS sequence"/>
</dbReference>
<protein>
    <submittedName>
        <fullName evidence="2">Uncharacterized protein</fullName>
    </submittedName>
</protein>
<comment type="caution">
    <text evidence="2">The sequence shown here is derived from an EMBL/GenBank/DDBJ whole genome shotgun (WGS) entry which is preliminary data.</text>
</comment>
<evidence type="ECO:0000313" key="3">
    <source>
        <dbReference type="Proteomes" id="UP000499080"/>
    </source>
</evidence>
<keyword evidence="3" id="KW-1185">Reference proteome</keyword>
<dbReference type="AlphaFoldDB" id="A0A4Y2MW56"/>
<proteinExistence type="predicted"/>
<sequence>MAQASLPPRALITVKFTLIKKLKTQDTHTEKTAKGRNNCYEKLDR</sequence>
<accession>A0A4Y2MW56</accession>
<organism evidence="2 3">
    <name type="scientific">Araneus ventricosus</name>
    <name type="common">Orbweaver spider</name>
    <name type="synonym">Epeira ventricosa</name>
    <dbReference type="NCBI Taxonomy" id="182803"/>
    <lineage>
        <taxon>Eukaryota</taxon>
        <taxon>Metazoa</taxon>
        <taxon>Ecdysozoa</taxon>
        <taxon>Arthropoda</taxon>
        <taxon>Chelicerata</taxon>
        <taxon>Arachnida</taxon>
        <taxon>Araneae</taxon>
        <taxon>Araneomorphae</taxon>
        <taxon>Entelegynae</taxon>
        <taxon>Araneoidea</taxon>
        <taxon>Araneidae</taxon>
        <taxon>Araneus</taxon>
    </lineage>
</organism>
<dbReference type="EMBL" id="BGPR01125133">
    <property type="protein sequence ID" value="GBN31391.1"/>
    <property type="molecule type" value="Genomic_DNA"/>
</dbReference>
<evidence type="ECO:0000313" key="2">
    <source>
        <dbReference type="EMBL" id="GBN31391.1"/>
    </source>
</evidence>
<name>A0A4Y2MW56_ARAVE</name>
<feature type="non-terminal residue" evidence="2">
    <location>
        <position position="45"/>
    </location>
</feature>
<evidence type="ECO:0000256" key="1">
    <source>
        <dbReference type="SAM" id="MobiDB-lite"/>
    </source>
</evidence>
<feature type="region of interest" description="Disordered" evidence="1">
    <location>
        <begin position="25"/>
        <end position="45"/>
    </location>
</feature>
<gene>
    <name evidence="2" type="ORF">AVEN_88809_1</name>
</gene>
<reference evidence="2 3" key="1">
    <citation type="journal article" date="2019" name="Sci. Rep.">
        <title>Orb-weaving spider Araneus ventricosus genome elucidates the spidroin gene catalogue.</title>
        <authorList>
            <person name="Kono N."/>
            <person name="Nakamura H."/>
            <person name="Ohtoshi R."/>
            <person name="Moran D.A.P."/>
            <person name="Shinohara A."/>
            <person name="Yoshida Y."/>
            <person name="Fujiwara M."/>
            <person name="Mori M."/>
            <person name="Tomita M."/>
            <person name="Arakawa K."/>
        </authorList>
    </citation>
    <scope>NUCLEOTIDE SEQUENCE [LARGE SCALE GENOMIC DNA]</scope>
</reference>